<dbReference type="InterPro" id="IPR036135">
    <property type="entry name" value="MoeA_linker/N_sf"/>
</dbReference>
<dbReference type="GO" id="GO:0098970">
    <property type="term" value="P:postsynaptic neurotransmitter receptor diffusion trapping"/>
    <property type="evidence" value="ECO:0007669"/>
    <property type="project" value="TreeGrafter"/>
</dbReference>
<dbReference type="NCBIfam" id="NF045515">
    <property type="entry name" value="Glp_gephyrin"/>
    <property type="match status" value="1"/>
</dbReference>
<dbReference type="PANTHER" id="PTHR10192:SF5">
    <property type="entry name" value="GEPHYRIN"/>
    <property type="match status" value="1"/>
</dbReference>
<dbReference type="Gene3D" id="3.40.980.10">
    <property type="entry name" value="MoaB/Mog-like domain"/>
    <property type="match status" value="2"/>
</dbReference>
<dbReference type="InterPro" id="IPR005110">
    <property type="entry name" value="MoeA_linker/N"/>
</dbReference>
<evidence type="ECO:0000256" key="1">
    <source>
        <dbReference type="ARBA" id="ARBA00005046"/>
    </source>
</evidence>
<evidence type="ECO:0000256" key="4">
    <source>
        <dbReference type="ARBA" id="ARBA00023150"/>
    </source>
</evidence>
<sequence>MDQDLLVLYKGVNVLIFDLNNSNDDYHILQTQSLIQTWCETNVKSVLHNGSKCDMNIAIRNGNKLKSDIEERIGKEPDLLLVFGGTELRHGHEASDICEELIRKKITGIEFIIYSVVKSNPDLVLDKFVCGYCRKTLILTLPLVTKDTLAILNQIRPVLKHALAVYHDDIASVREKHGELLTKPVVNSSPVKSKINRDVTQRSRHSIYPMLEVPAAQKLILDYISKHGCGGQKQSVQCRTAAGHIVAEESVARDDLPPFDASIKDGYAVIAADGAGRRHVVGERSAGSPGKVCLPLKSGHCYRINTGAPIPQGADSVVQVEDTELIKGEKGEEVEINILKAPKKGQDIRVRGIDIRKGSTILSEGNLIGPPEVGLLASVGVTNVTVYKKPIIHLLSTGNELEEPEAHVLKPGCIRDSNRSVLSSLLAENGFPCVDRGICRDDPDLLLSSLSSNLLCCDVIITTGSVSMGDKDYLKEILVADLGAKIHFGRVNMKPGKPTTFATTNDHKLIFCLPGNPVSAMVTCHLFVLPALKAFVRSVHPLPSVIKARLPSTMTLDTERPEYHRVSLQQDTTGDHLIAYSTGHQLSSKLLSCKACNGFAILPKGTDTKSKLDKNTLVDVFLTKSLY</sequence>
<keyword evidence="5" id="KW-0500">Molybdenum</keyword>
<accession>A0A8D8M6G5</accession>
<reference evidence="7" key="1">
    <citation type="submission" date="2021-05" db="EMBL/GenBank/DDBJ databases">
        <authorList>
            <person name="Alioto T."/>
            <person name="Alioto T."/>
            <person name="Gomez Garrido J."/>
        </authorList>
    </citation>
    <scope>NUCLEOTIDE SEQUENCE</scope>
</reference>
<dbReference type="GO" id="GO:0007529">
    <property type="term" value="P:establishment of synaptic specificity at neuromuscular junction"/>
    <property type="evidence" value="ECO:0007669"/>
    <property type="project" value="TreeGrafter"/>
</dbReference>
<comment type="catalytic activity">
    <reaction evidence="5">
        <text>molybdopterin + ATP + H(+) = adenylyl-molybdopterin + diphosphate</text>
        <dbReference type="Rhea" id="RHEA:31331"/>
        <dbReference type="ChEBI" id="CHEBI:15378"/>
        <dbReference type="ChEBI" id="CHEBI:30616"/>
        <dbReference type="ChEBI" id="CHEBI:33019"/>
        <dbReference type="ChEBI" id="CHEBI:58698"/>
        <dbReference type="ChEBI" id="CHEBI:62727"/>
    </reaction>
</comment>
<dbReference type="InterPro" id="IPR038987">
    <property type="entry name" value="MoeA-like"/>
</dbReference>
<dbReference type="NCBIfam" id="TIGR00177">
    <property type="entry name" value="molyb_syn"/>
    <property type="match status" value="1"/>
</dbReference>
<evidence type="ECO:0000256" key="2">
    <source>
        <dbReference type="ARBA" id="ARBA00007589"/>
    </source>
</evidence>
<dbReference type="EMBL" id="HBUF01054082">
    <property type="protein sequence ID" value="CAG6623099.1"/>
    <property type="molecule type" value="Transcribed_RNA"/>
</dbReference>
<organism evidence="7">
    <name type="scientific">Cacopsylla melanoneura</name>
    <dbReference type="NCBI Taxonomy" id="428564"/>
    <lineage>
        <taxon>Eukaryota</taxon>
        <taxon>Metazoa</taxon>
        <taxon>Ecdysozoa</taxon>
        <taxon>Arthropoda</taxon>
        <taxon>Hexapoda</taxon>
        <taxon>Insecta</taxon>
        <taxon>Pterygota</taxon>
        <taxon>Neoptera</taxon>
        <taxon>Paraneoptera</taxon>
        <taxon>Hemiptera</taxon>
        <taxon>Sternorrhyncha</taxon>
        <taxon>Psylloidea</taxon>
        <taxon>Psyllidae</taxon>
        <taxon>Psyllinae</taxon>
        <taxon>Cacopsylla</taxon>
    </lineage>
</organism>
<keyword evidence="5" id="KW-0460">Magnesium</keyword>
<dbReference type="GO" id="GO:0097112">
    <property type="term" value="P:gamma-aminobutyric acid receptor clustering"/>
    <property type="evidence" value="ECO:0007669"/>
    <property type="project" value="TreeGrafter"/>
</dbReference>
<proteinExistence type="inferred from homology"/>
<dbReference type="CDD" id="cd00887">
    <property type="entry name" value="MoeA"/>
    <property type="match status" value="1"/>
</dbReference>
<comment type="pathway">
    <text evidence="1 5">Cofactor biosynthesis; molybdopterin biosynthesis.</text>
</comment>
<dbReference type="InterPro" id="IPR005111">
    <property type="entry name" value="MoeA_C_domain_IV"/>
</dbReference>
<comment type="similarity">
    <text evidence="5">Belongs to the MoeA family.</text>
</comment>
<keyword evidence="4 5" id="KW-0501">Molybdenum cofactor biosynthesis</keyword>
<dbReference type="Pfam" id="PF00994">
    <property type="entry name" value="MoCF_biosynth"/>
    <property type="match status" value="1"/>
</dbReference>
<dbReference type="SUPFAM" id="SSF53218">
    <property type="entry name" value="Molybdenum cofactor biosynthesis proteins"/>
    <property type="match status" value="2"/>
</dbReference>
<dbReference type="GO" id="GO:0072579">
    <property type="term" value="P:glycine receptor clustering"/>
    <property type="evidence" value="ECO:0007669"/>
    <property type="project" value="TreeGrafter"/>
</dbReference>
<evidence type="ECO:0000256" key="5">
    <source>
        <dbReference type="RuleBase" id="RU365090"/>
    </source>
</evidence>
<dbReference type="Pfam" id="PF03454">
    <property type="entry name" value="MoeA_C"/>
    <property type="match status" value="1"/>
</dbReference>
<keyword evidence="5" id="KW-0479">Metal-binding</keyword>
<keyword evidence="5" id="KW-0808">Transferase</keyword>
<protein>
    <submittedName>
        <fullName evidence="7">Gephyrin</fullName>
    </submittedName>
</protein>
<dbReference type="SMART" id="SM00852">
    <property type="entry name" value="MoCF_biosynth"/>
    <property type="match status" value="1"/>
</dbReference>
<dbReference type="EMBL" id="HBUF01054079">
    <property type="protein sequence ID" value="CAG6623093.1"/>
    <property type="molecule type" value="Transcribed_RNA"/>
</dbReference>
<name>A0A8D8M6G5_9HEMI</name>
<dbReference type="UniPathway" id="UPA00344"/>
<comment type="catalytic activity">
    <reaction evidence="5">
        <text>adenylyl-molybdopterin + molybdate = Mo-molybdopterin + AMP + H(+)</text>
        <dbReference type="Rhea" id="RHEA:35047"/>
        <dbReference type="ChEBI" id="CHEBI:15378"/>
        <dbReference type="ChEBI" id="CHEBI:36264"/>
        <dbReference type="ChEBI" id="CHEBI:62727"/>
        <dbReference type="ChEBI" id="CHEBI:71302"/>
        <dbReference type="ChEBI" id="CHEBI:456215"/>
    </reaction>
</comment>
<comment type="function">
    <text evidence="5">Catalyzes two steps in the biosynthesis of the molybdenum cofactor. In the first step, molybdopterin is adenylated. Subsequently, molybdate is inserted into adenylated molybdopterin and AMP is released.</text>
</comment>
<dbReference type="EMBL" id="HBUF01054078">
    <property type="protein sequence ID" value="CAG6623091.1"/>
    <property type="molecule type" value="Transcribed_RNA"/>
</dbReference>
<dbReference type="InterPro" id="IPR036688">
    <property type="entry name" value="MoeA_C_domain_IV_sf"/>
</dbReference>
<dbReference type="InterPro" id="IPR008284">
    <property type="entry name" value="MoCF_biosynth_CS"/>
</dbReference>
<evidence type="ECO:0000256" key="3">
    <source>
        <dbReference type="ARBA" id="ARBA00008339"/>
    </source>
</evidence>
<comment type="similarity">
    <text evidence="3">In the C-terminal section; belongs to the MoeA family.</text>
</comment>
<dbReference type="FunFam" id="2.170.190.11:FF:000001">
    <property type="entry name" value="Molybdopterin molybdenumtransferase"/>
    <property type="match status" value="1"/>
</dbReference>
<dbReference type="GO" id="GO:0061598">
    <property type="term" value="F:molybdopterin adenylyltransferase activity"/>
    <property type="evidence" value="ECO:0007669"/>
    <property type="project" value="UniProtKB-UniRule"/>
</dbReference>
<dbReference type="PROSITE" id="PS01079">
    <property type="entry name" value="MOCF_BIOSYNTHESIS_2"/>
    <property type="match status" value="1"/>
</dbReference>
<dbReference type="GO" id="GO:0046872">
    <property type="term" value="F:metal ion binding"/>
    <property type="evidence" value="ECO:0007669"/>
    <property type="project" value="UniProtKB-UniRule"/>
</dbReference>
<dbReference type="Gene3D" id="3.90.105.10">
    <property type="entry name" value="Molybdopterin biosynthesis moea protein, domain 2"/>
    <property type="match status" value="1"/>
</dbReference>
<comment type="cofactor">
    <cofactor evidence="5">
        <name>Mg(2+)</name>
        <dbReference type="ChEBI" id="CHEBI:18420"/>
    </cofactor>
</comment>
<dbReference type="GO" id="GO:0061599">
    <property type="term" value="F:molybdopterin molybdotransferase activity"/>
    <property type="evidence" value="ECO:0007669"/>
    <property type="project" value="UniProtKB-UniRule"/>
</dbReference>
<dbReference type="InterPro" id="IPR001453">
    <property type="entry name" value="MoaB/Mog_dom"/>
</dbReference>
<evidence type="ECO:0000259" key="6">
    <source>
        <dbReference type="SMART" id="SM00852"/>
    </source>
</evidence>
<dbReference type="GO" id="GO:0030425">
    <property type="term" value="C:dendrite"/>
    <property type="evidence" value="ECO:0007669"/>
    <property type="project" value="TreeGrafter"/>
</dbReference>
<dbReference type="FunFam" id="3.40.980.10:FF:000001">
    <property type="entry name" value="Molybdopterin molybdenumtransferase"/>
    <property type="match status" value="1"/>
</dbReference>
<feature type="domain" description="MoaB/Mog" evidence="6">
    <location>
        <begin position="393"/>
        <end position="534"/>
    </location>
</feature>
<dbReference type="GO" id="GO:0005829">
    <property type="term" value="C:cytosol"/>
    <property type="evidence" value="ECO:0007669"/>
    <property type="project" value="TreeGrafter"/>
</dbReference>
<dbReference type="Gene3D" id="2.40.340.10">
    <property type="entry name" value="MoeA, C-terminal, domain IV"/>
    <property type="match status" value="1"/>
</dbReference>
<dbReference type="Pfam" id="PF03453">
    <property type="entry name" value="MoeA_N"/>
    <property type="match status" value="1"/>
</dbReference>
<dbReference type="SUPFAM" id="SSF63867">
    <property type="entry name" value="MoeA C-terminal domain-like"/>
    <property type="match status" value="1"/>
</dbReference>
<evidence type="ECO:0000313" key="7">
    <source>
        <dbReference type="EMBL" id="CAG6623099.1"/>
    </source>
</evidence>
<dbReference type="GO" id="GO:0099634">
    <property type="term" value="C:postsynaptic specialization membrane"/>
    <property type="evidence" value="ECO:0007669"/>
    <property type="project" value="GOC"/>
</dbReference>
<dbReference type="AlphaFoldDB" id="A0A8D8M6G5"/>
<comment type="similarity">
    <text evidence="2">In the N-terminal section; belongs to the MoaB/Mog family.</text>
</comment>
<dbReference type="PANTHER" id="PTHR10192">
    <property type="entry name" value="MOLYBDOPTERIN BIOSYNTHESIS PROTEIN"/>
    <property type="match status" value="1"/>
</dbReference>
<dbReference type="SUPFAM" id="SSF63882">
    <property type="entry name" value="MoeA N-terminal region -like"/>
    <property type="match status" value="1"/>
</dbReference>
<dbReference type="Gene3D" id="2.170.190.11">
    <property type="entry name" value="Molybdopterin biosynthesis moea protein, domain 3"/>
    <property type="match status" value="1"/>
</dbReference>
<dbReference type="InterPro" id="IPR036425">
    <property type="entry name" value="MoaB/Mog-like_dom_sf"/>
</dbReference>
<dbReference type="GO" id="GO:0006777">
    <property type="term" value="P:Mo-molybdopterin cofactor biosynthetic process"/>
    <property type="evidence" value="ECO:0007669"/>
    <property type="project" value="UniProtKB-UniRule"/>
</dbReference>
<dbReference type="GO" id="GO:0005524">
    <property type="term" value="F:ATP binding"/>
    <property type="evidence" value="ECO:0007669"/>
    <property type="project" value="UniProtKB-UniRule"/>
</dbReference>